<comment type="caution">
    <text evidence="7">The sequence shown here is derived from an EMBL/GenBank/DDBJ whole genome shotgun (WGS) entry which is preliminary data.</text>
</comment>
<evidence type="ECO:0000256" key="5">
    <source>
        <dbReference type="ARBA" id="ARBA00047942"/>
    </source>
</evidence>
<feature type="domain" description="Type II methyltransferase M.TaqI-like" evidence="6">
    <location>
        <begin position="460"/>
        <end position="602"/>
    </location>
</feature>
<keyword evidence="4" id="KW-0949">S-adenosyl-L-methionine</keyword>
<keyword evidence="2 7" id="KW-0489">Methyltransferase</keyword>
<name>A0ABS6JVH1_9BACI</name>
<dbReference type="EMBL" id="JAHQCR010000054">
    <property type="protein sequence ID" value="MBU9722578.1"/>
    <property type="molecule type" value="Genomic_DNA"/>
</dbReference>
<sequence>MSKLDDLKMILESPFDEGRFYQLVDMLLNKPQLKKAQPHEAQHTPQADTNSIDAITVYGTYLDREAQSMIILIVRLNGENSTLDKRDRQAISKVLESAGCQRGLAAVYSPNFERWKLSFLCIRKEGYQSIKGGKGVFSNTPLLSRKSYRLGPGERTNYPYEILAELNKKNSSFRIVELEKVFSNEKLDKLFMNQYKTKYEKLKSHLEKNQLEFMHFGNLERKKFSQLANQLLIQLMFNCFLRQSSQDISILHKSKGSFGIASMEEAASLDGDGVITRDTLQLIEAETLNSFQLFPFASEGDPLDEDIGIKPEALGRVYEEFIEKGERISKGTFYTPREIVIHMCRDSLSSFLSSKLKVKRELVTQFITRDTFNTAEEIYHFLPDVLVSNLEEMDHALKNIKVADLAVGAGAFPIEIVTEIVRIRSAITEYFIMTGGESDANRLEGARSIFQLKIDAISAIFAVDVEDKAVDITKKRLWLWLTEGRRWIDEKQLWSHFHKLGENIIVGNSLLDELEKDCIFQNKRFDIVIGNPPYIDSETMMLTGLRDEREDIARKYRLTKGNWDMYIAFFERGFDLLSNHGVLSFITPDKWIAKPFGKKLRSEMLPHFDSFLKAGRGVFGSANVDAIVTQITKGPRSDIRIYDLEKPHGKIRDKGTVNKGVLAANHTFDVLFSNYIDLLSKIEENSYPLGNIYTCENACATSDAYKLKEILCDAMTLNTDAVLEVEPSQYYQVMNTGTIGRYIGKWGRRPMVYLKDKYAFPVVEKTKFEKLFPKSYSKKASRPKIMIKGLTLLDACLDQDGVVVPGKTTLMIADERVDKLKFLLGFINSKLAFFYIKEKYASASYNGGINFTKSMINSLPLKKLSGREEREIVKLVDEIVRMKTDDVNDDTTVHERAIDRIIYSWYGLSEDEIKIVEGD</sequence>
<accession>A0ABS6JVH1</accession>
<dbReference type="InterPro" id="IPR050953">
    <property type="entry name" value="N4_N6_ade-DNA_methylase"/>
</dbReference>
<keyword evidence="3" id="KW-0808">Transferase</keyword>
<dbReference type="EC" id="2.1.1.72" evidence="1"/>
<dbReference type="PROSITE" id="PS00092">
    <property type="entry name" value="N6_MTASE"/>
    <property type="match status" value="1"/>
</dbReference>
<evidence type="ECO:0000256" key="1">
    <source>
        <dbReference type="ARBA" id="ARBA00011900"/>
    </source>
</evidence>
<dbReference type="GO" id="GO:0008168">
    <property type="term" value="F:methyltransferase activity"/>
    <property type="evidence" value="ECO:0007669"/>
    <property type="project" value="UniProtKB-KW"/>
</dbReference>
<dbReference type="SUPFAM" id="SSF53335">
    <property type="entry name" value="S-adenosyl-L-methionine-dependent methyltransferases"/>
    <property type="match status" value="1"/>
</dbReference>
<reference evidence="7 8" key="1">
    <citation type="submission" date="2021-06" db="EMBL/GenBank/DDBJ databases">
        <title>Bacillus sp. RD4P76, an endophyte from a halophyte.</title>
        <authorList>
            <person name="Sun J.-Q."/>
        </authorList>
    </citation>
    <scope>NUCLEOTIDE SEQUENCE [LARGE SCALE GENOMIC DNA]</scope>
    <source>
        <strain evidence="7 8">JCM 17098</strain>
    </source>
</reference>
<dbReference type="InterPro" id="IPR011639">
    <property type="entry name" value="MethylTrfase_TaqI-like_dom"/>
</dbReference>
<keyword evidence="8" id="KW-1185">Reference proteome</keyword>
<dbReference type="Gene3D" id="3.40.50.150">
    <property type="entry name" value="Vaccinia Virus protein VP39"/>
    <property type="match status" value="1"/>
</dbReference>
<evidence type="ECO:0000313" key="7">
    <source>
        <dbReference type="EMBL" id="MBU9722578.1"/>
    </source>
</evidence>
<dbReference type="Pfam" id="PF07669">
    <property type="entry name" value="Eco57I"/>
    <property type="match status" value="1"/>
</dbReference>
<evidence type="ECO:0000256" key="2">
    <source>
        <dbReference type="ARBA" id="ARBA00022603"/>
    </source>
</evidence>
<proteinExistence type="predicted"/>
<dbReference type="RefSeq" id="WP_088074181.1">
    <property type="nucleotide sequence ID" value="NZ_JAHQCR010000054.1"/>
</dbReference>
<dbReference type="GO" id="GO:0032259">
    <property type="term" value="P:methylation"/>
    <property type="evidence" value="ECO:0007669"/>
    <property type="project" value="UniProtKB-KW"/>
</dbReference>
<gene>
    <name evidence="7" type="ORF">KS407_14170</name>
</gene>
<dbReference type="PANTHER" id="PTHR33841">
    <property type="entry name" value="DNA METHYLTRANSFERASE YEEA-RELATED"/>
    <property type="match status" value="1"/>
</dbReference>
<dbReference type="InterPro" id="IPR002052">
    <property type="entry name" value="DNA_methylase_N6_adenine_CS"/>
</dbReference>
<organism evidence="7 8">
    <name type="scientific">Evansella alkalicola</name>
    <dbReference type="NCBI Taxonomy" id="745819"/>
    <lineage>
        <taxon>Bacteria</taxon>
        <taxon>Bacillati</taxon>
        <taxon>Bacillota</taxon>
        <taxon>Bacilli</taxon>
        <taxon>Bacillales</taxon>
        <taxon>Bacillaceae</taxon>
        <taxon>Evansella</taxon>
    </lineage>
</organism>
<dbReference type="PRINTS" id="PR00507">
    <property type="entry name" value="N12N6MTFRASE"/>
</dbReference>
<comment type="catalytic activity">
    <reaction evidence="5">
        <text>a 2'-deoxyadenosine in DNA + S-adenosyl-L-methionine = an N(6)-methyl-2'-deoxyadenosine in DNA + S-adenosyl-L-homocysteine + H(+)</text>
        <dbReference type="Rhea" id="RHEA:15197"/>
        <dbReference type="Rhea" id="RHEA-COMP:12418"/>
        <dbReference type="Rhea" id="RHEA-COMP:12419"/>
        <dbReference type="ChEBI" id="CHEBI:15378"/>
        <dbReference type="ChEBI" id="CHEBI:57856"/>
        <dbReference type="ChEBI" id="CHEBI:59789"/>
        <dbReference type="ChEBI" id="CHEBI:90615"/>
        <dbReference type="ChEBI" id="CHEBI:90616"/>
        <dbReference type="EC" id="2.1.1.72"/>
    </reaction>
</comment>
<dbReference type="Proteomes" id="UP000790580">
    <property type="component" value="Unassembled WGS sequence"/>
</dbReference>
<evidence type="ECO:0000256" key="3">
    <source>
        <dbReference type="ARBA" id="ARBA00022679"/>
    </source>
</evidence>
<evidence type="ECO:0000313" key="8">
    <source>
        <dbReference type="Proteomes" id="UP000790580"/>
    </source>
</evidence>
<evidence type="ECO:0000259" key="6">
    <source>
        <dbReference type="Pfam" id="PF07669"/>
    </source>
</evidence>
<evidence type="ECO:0000256" key="4">
    <source>
        <dbReference type="ARBA" id="ARBA00022691"/>
    </source>
</evidence>
<dbReference type="InterPro" id="IPR029063">
    <property type="entry name" value="SAM-dependent_MTases_sf"/>
</dbReference>
<protein>
    <recommendedName>
        <fullName evidence="1">site-specific DNA-methyltransferase (adenine-specific)</fullName>
        <ecNumber evidence="1">2.1.1.72</ecNumber>
    </recommendedName>
</protein>
<dbReference type="PANTHER" id="PTHR33841:SF1">
    <property type="entry name" value="DNA METHYLTRANSFERASE A"/>
    <property type="match status" value="1"/>
</dbReference>